<protein>
    <submittedName>
        <fullName evidence="3">Chemotaxis protein CheD</fullName>
    </submittedName>
</protein>
<dbReference type="CDD" id="cd16352">
    <property type="entry name" value="CheD"/>
    <property type="match status" value="1"/>
</dbReference>
<reference evidence="3 4" key="1">
    <citation type="submission" date="2023-08" db="EMBL/GenBank/DDBJ databases">
        <title>Genomic and mutational analysis of Pseudomonas syringae pv. tagetis EB037 pathogenicity on sunflower.</title>
        <authorList>
            <person name="Maul J.E."/>
        </authorList>
    </citation>
    <scope>NUCLEOTIDE SEQUENCE [LARGE SCALE GENOMIC DNA]</scope>
    <source>
        <strain evidence="3 4">EB037_T1</strain>
    </source>
</reference>
<comment type="caution">
    <text evidence="3">The sequence shown here is derived from an EMBL/GenBank/DDBJ whole genome shotgun (WGS) entry which is preliminary data.</text>
</comment>
<dbReference type="InterPro" id="IPR038592">
    <property type="entry name" value="CheD-like_sf"/>
</dbReference>
<accession>A0ABW7NWU9</accession>
<keyword evidence="4" id="KW-1185">Reference proteome</keyword>
<evidence type="ECO:0000313" key="3">
    <source>
        <dbReference type="EMBL" id="MFH7519343.1"/>
    </source>
</evidence>
<feature type="non-terminal residue" evidence="3">
    <location>
        <position position="78"/>
    </location>
</feature>
<dbReference type="PANTHER" id="PTHR35147:SF3">
    <property type="entry name" value="CHEMORECEPTOR GLUTAMINE DEAMIDASE CHED 1-RELATED"/>
    <property type="match status" value="1"/>
</dbReference>
<evidence type="ECO:0000256" key="2">
    <source>
        <dbReference type="ARBA" id="ARBA00022801"/>
    </source>
</evidence>
<keyword evidence="1" id="KW-0145">Chemotaxis</keyword>
<dbReference type="SUPFAM" id="SSF64438">
    <property type="entry name" value="CNF1/YfiH-like putative cysteine hydrolases"/>
    <property type="match status" value="1"/>
</dbReference>
<proteinExistence type="predicted"/>
<name>A0ABW7NWU9_9PSED</name>
<dbReference type="Proteomes" id="UP001610657">
    <property type="component" value="Unassembled WGS sequence"/>
</dbReference>
<dbReference type="EMBL" id="JAVCQK010000750">
    <property type="protein sequence ID" value="MFH7519343.1"/>
    <property type="molecule type" value="Genomic_DNA"/>
</dbReference>
<dbReference type="PANTHER" id="PTHR35147">
    <property type="entry name" value="CHEMORECEPTOR GLUTAMINE DEAMIDASE CHED-RELATED"/>
    <property type="match status" value="1"/>
</dbReference>
<keyword evidence="2" id="KW-0378">Hydrolase</keyword>
<feature type="non-terminal residue" evidence="3">
    <location>
        <position position="1"/>
    </location>
</feature>
<evidence type="ECO:0000256" key="1">
    <source>
        <dbReference type="ARBA" id="ARBA00022500"/>
    </source>
</evidence>
<organism evidence="3 4">
    <name type="scientific">Pseudomonas syringae pv. tagetis</name>
    <dbReference type="NCBI Taxonomy" id="129140"/>
    <lineage>
        <taxon>Bacteria</taxon>
        <taxon>Pseudomonadati</taxon>
        <taxon>Pseudomonadota</taxon>
        <taxon>Gammaproteobacteria</taxon>
        <taxon>Pseudomonadales</taxon>
        <taxon>Pseudomonadaceae</taxon>
        <taxon>Pseudomonas</taxon>
    </lineage>
</organism>
<evidence type="ECO:0000313" key="4">
    <source>
        <dbReference type="Proteomes" id="UP001610657"/>
    </source>
</evidence>
<dbReference type="Pfam" id="PF03975">
    <property type="entry name" value="CheD"/>
    <property type="match status" value="1"/>
</dbReference>
<dbReference type="InterPro" id="IPR005659">
    <property type="entry name" value="Chemorcpt_Glu_NH3ase_CheD"/>
</dbReference>
<gene>
    <name evidence="3" type="ORF">RA271_30155</name>
</gene>
<sequence length="78" mass="8922">VAITFSHPWRRIGGICHFMMPGRIRKHQPQDGKYGDEAMEMLIRQALASGTMPEENQVKLFGGGEMIPPQRQQKQMQN</sequence>
<dbReference type="InterPro" id="IPR011324">
    <property type="entry name" value="Cytotoxic_necrot_fac-like_cat"/>
</dbReference>
<dbReference type="Gene3D" id="3.30.1330.200">
    <property type="match status" value="1"/>
</dbReference>